<dbReference type="SMART" id="SM00849">
    <property type="entry name" value="Lactamase_B"/>
    <property type="match status" value="1"/>
</dbReference>
<dbReference type="CDD" id="cd06262">
    <property type="entry name" value="metallo-hydrolase-like_MBL-fold"/>
    <property type="match status" value="1"/>
</dbReference>
<name>A0A2S1LXN4_9SPIR</name>
<keyword evidence="3" id="KW-0378">Hydrolase</keyword>
<dbReference type="EMBL" id="CP025785">
    <property type="protein sequence ID" value="AWG43040.1"/>
    <property type="molecule type" value="Genomic_DNA"/>
</dbReference>
<dbReference type="InterPro" id="IPR051453">
    <property type="entry name" value="MBL_Glyoxalase_II"/>
</dbReference>
<reference evidence="6 7" key="1">
    <citation type="submission" date="2018-01" db="EMBL/GenBank/DDBJ databases">
        <title>Genome sequence of Borrelia tachyglossi.</title>
        <authorList>
            <person name="Gofton A.W."/>
        </authorList>
    </citation>
    <scope>NUCLEOTIDE SEQUENCE [LARGE SCALE GENOMIC DNA]</scope>
    <source>
        <strain evidence="6 7">Bc-F10-1268</strain>
    </source>
</reference>
<keyword evidence="2" id="KW-0479">Metal-binding</keyword>
<accession>A0A2S1LXN4</accession>
<evidence type="ECO:0000256" key="3">
    <source>
        <dbReference type="ARBA" id="ARBA00022801"/>
    </source>
</evidence>
<dbReference type="Pfam" id="PF00753">
    <property type="entry name" value="Lactamase_B"/>
    <property type="match status" value="1"/>
</dbReference>
<proteinExistence type="predicted"/>
<evidence type="ECO:0000256" key="4">
    <source>
        <dbReference type="ARBA" id="ARBA00022833"/>
    </source>
</evidence>
<comment type="cofactor">
    <cofactor evidence="1">
        <name>Zn(2+)</name>
        <dbReference type="ChEBI" id="CHEBI:29105"/>
    </cofactor>
</comment>
<evidence type="ECO:0000313" key="6">
    <source>
        <dbReference type="EMBL" id="AWG43040.1"/>
    </source>
</evidence>
<dbReference type="InterPro" id="IPR001279">
    <property type="entry name" value="Metallo-B-lactamas"/>
</dbReference>
<sequence length="219" mass="25332">MKLKNFILGDIRTNSYVIYSEDLLIRDAIIIDIGQHPIKLIDFLENENLLPKKLFLTHTHFDHIAGLPLLLKRYKDIKVYVHKEEFKGFFSSKHNLSYLIGDDGFCLKEDIGFDYEFVCDGDLVEFLDTKIEIFFVPGHSPGSISYRVEDMFFSGDVLFKGSIGRTDFFHSDYDVLCSSLKKIDRVIKNGYKIYPGHGFPTNIEKERNLNLSFIKAISQ</sequence>
<dbReference type="Proteomes" id="UP000244655">
    <property type="component" value="Chromosome"/>
</dbReference>
<dbReference type="AlphaFoldDB" id="A0A2S1LXN4"/>
<dbReference type="RefSeq" id="WP_108729439.1">
    <property type="nucleotide sequence ID" value="NZ_CP025785.1"/>
</dbReference>
<gene>
    <name evidence="6" type="ORF">CR532_03595</name>
</gene>
<evidence type="ECO:0000256" key="2">
    <source>
        <dbReference type="ARBA" id="ARBA00022723"/>
    </source>
</evidence>
<dbReference type="GO" id="GO:0046872">
    <property type="term" value="F:metal ion binding"/>
    <property type="evidence" value="ECO:0007669"/>
    <property type="project" value="UniProtKB-KW"/>
</dbReference>
<keyword evidence="4" id="KW-0862">Zinc</keyword>
<protein>
    <recommendedName>
        <fullName evidence="5">Metallo-beta-lactamase domain-containing protein</fullName>
    </recommendedName>
</protein>
<dbReference type="PANTHER" id="PTHR46233">
    <property type="entry name" value="HYDROXYACYLGLUTATHIONE HYDROLASE GLOC"/>
    <property type="match status" value="1"/>
</dbReference>
<evidence type="ECO:0000259" key="5">
    <source>
        <dbReference type="SMART" id="SM00849"/>
    </source>
</evidence>
<dbReference type="OrthoDB" id="9802248at2"/>
<organism evidence="6 7">
    <name type="scientific">Candidatus Borreliella tachyglossi</name>
    <dbReference type="NCBI Taxonomy" id="1964448"/>
    <lineage>
        <taxon>Bacteria</taxon>
        <taxon>Pseudomonadati</taxon>
        <taxon>Spirochaetota</taxon>
        <taxon>Spirochaetia</taxon>
        <taxon>Spirochaetales</taxon>
        <taxon>Borreliaceae</taxon>
        <taxon>Borreliella</taxon>
    </lineage>
</organism>
<feature type="domain" description="Metallo-beta-lactamase" evidence="5">
    <location>
        <begin position="12"/>
        <end position="197"/>
    </location>
</feature>
<keyword evidence="7" id="KW-1185">Reference proteome</keyword>
<dbReference type="GO" id="GO:0016787">
    <property type="term" value="F:hydrolase activity"/>
    <property type="evidence" value="ECO:0007669"/>
    <property type="project" value="UniProtKB-KW"/>
</dbReference>
<dbReference type="PANTHER" id="PTHR46233:SF3">
    <property type="entry name" value="HYDROXYACYLGLUTATHIONE HYDROLASE GLOC"/>
    <property type="match status" value="1"/>
</dbReference>
<dbReference type="Gene3D" id="3.60.15.10">
    <property type="entry name" value="Ribonuclease Z/Hydroxyacylglutathione hydrolase-like"/>
    <property type="match status" value="1"/>
</dbReference>
<evidence type="ECO:0000256" key="1">
    <source>
        <dbReference type="ARBA" id="ARBA00001947"/>
    </source>
</evidence>
<dbReference type="SUPFAM" id="SSF56281">
    <property type="entry name" value="Metallo-hydrolase/oxidoreductase"/>
    <property type="match status" value="1"/>
</dbReference>
<dbReference type="InterPro" id="IPR036866">
    <property type="entry name" value="RibonucZ/Hydroxyglut_hydro"/>
</dbReference>
<evidence type="ECO:0000313" key="7">
    <source>
        <dbReference type="Proteomes" id="UP000244655"/>
    </source>
</evidence>